<dbReference type="GO" id="GO:0004540">
    <property type="term" value="F:RNA nuclease activity"/>
    <property type="evidence" value="ECO:0007669"/>
    <property type="project" value="InterPro"/>
</dbReference>
<dbReference type="EMBL" id="LGLV01000007">
    <property type="protein sequence ID" value="OBZ95176.1"/>
    <property type="molecule type" value="Genomic_DNA"/>
</dbReference>
<dbReference type="GO" id="GO:0090729">
    <property type="term" value="F:toxin activity"/>
    <property type="evidence" value="ECO:0007669"/>
    <property type="project" value="UniProtKB-KW"/>
</dbReference>
<evidence type="ECO:0000256" key="4">
    <source>
        <dbReference type="ARBA" id="ARBA00022801"/>
    </source>
</evidence>
<reference evidence="7 8" key="1">
    <citation type="journal article" date="2016" name="Syst. Appl. Microbiol.">
        <title>Pararhizobium polonicum sp. nov. isolated from tumors on stone fruit rootstocks.</title>
        <authorList>
            <person name="Pulawska J."/>
            <person name="Kuzmanovic N."/>
            <person name="Willems A."/>
            <person name="Pothier J.F."/>
        </authorList>
    </citation>
    <scope>NUCLEOTIDE SEQUENCE [LARGE SCALE GENOMIC DNA]</scope>
    <source>
        <strain evidence="7 8">F5.1</strain>
    </source>
</reference>
<keyword evidence="2 5" id="KW-0540">Nuclease</keyword>
<keyword evidence="1 5" id="KW-1277">Toxin-antitoxin system</keyword>
<comment type="cofactor">
    <cofactor evidence="5">
        <name>Mg(2+)</name>
        <dbReference type="ChEBI" id="CHEBI:18420"/>
    </cofactor>
</comment>
<dbReference type="Pfam" id="PF01850">
    <property type="entry name" value="PIN"/>
    <property type="match status" value="1"/>
</dbReference>
<organism evidence="7 8">
    <name type="scientific">Pararhizobium polonicum</name>
    <dbReference type="NCBI Taxonomy" id="1612624"/>
    <lineage>
        <taxon>Bacteria</taxon>
        <taxon>Pseudomonadati</taxon>
        <taxon>Pseudomonadota</taxon>
        <taxon>Alphaproteobacteria</taxon>
        <taxon>Hyphomicrobiales</taxon>
        <taxon>Rhizobiaceae</taxon>
        <taxon>Rhizobium/Agrobacterium group</taxon>
        <taxon>Pararhizobium</taxon>
    </lineage>
</organism>
<dbReference type="InterPro" id="IPR022907">
    <property type="entry name" value="VapC_family"/>
</dbReference>
<evidence type="ECO:0000256" key="5">
    <source>
        <dbReference type="HAMAP-Rule" id="MF_00265"/>
    </source>
</evidence>
<dbReference type="PATRIC" id="fig|1612624.7.peg.4135"/>
<evidence type="ECO:0000256" key="2">
    <source>
        <dbReference type="ARBA" id="ARBA00022722"/>
    </source>
</evidence>
<feature type="binding site" evidence="5">
    <location>
        <position position="105"/>
    </location>
    <ligand>
        <name>Mg(2+)</name>
        <dbReference type="ChEBI" id="CHEBI:18420"/>
    </ligand>
</feature>
<dbReference type="GO" id="GO:0000287">
    <property type="term" value="F:magnesium ion binding"/>
    <property type="evidence" value="ECO:0007669"/>
    <property type="project" value="UniProtKB-UniRule"/>
</dbReference>
<dbReference type="OrthoDB" id="7204339at2"/>
<dbReference type="InterPro" id="IPR051619">
    <property type="entry name" value="TypeII_TA_RNase_PINc/VapC"/>
</dbReference>
<gene>
    <name evidence="5" type="primary">vapC</name>
    <name evidence="7" type="ORF">ADU59_11280</name>
</gene>
<dbReference type="CDD" id="cd09874">
    <property type="entry name" value="PIN_MT3492-like"/>
    <property type="match status" value="1"/>
</dbReference>
<dbReference type="PANTHER" id="PTHR35901:SF1">
    <property type="entry name" value="EXONUCLEASE VAPC9"/>
    <property type="match status" value="1"/>
</dbReference>
<dbReference type="InterPro" id="IPR002716">
    <property type="entry name" value="PIN_dom"/>
</dbReference>
<evidence type="ECO:0000256" key="1">
    <source>
        <dbReference type="ARBA" id="ARBA00022649"/>
    </source>
</evidence>
<dbReference type="GO" id="GO:0016787">
    <property type="term" value="F:hydrolase activity"/>
    <property type="evidence" value="ECO:0007669"/>
    <property type="project" value="UniProtKB-KW"/>
</dbReference>
<dbReference type="Proteomes" id="UP000093111">
    <property type="component" value="Unassembled WGS sequence"/>
</dbReference>
<dbReference type="RefSeq" id="WP_068954223.1">
    <property type="nucleotide sequence ID" value="NZ_LGLV01000007.1"/>
</dbReference>
<dbReference type="HAMAP" id="MF_00265">
    <property type="entry name" value="VapC_Nob1"/>
    <property type="match status" value="1"/>
</dbReference>
<evidence type="ECO:0000313" key="7">
    <source>
        <dbReference type="EMBL" id="OBZ95176.1"/>
    </source>
</evidence>
<feature type="domain" description="PIN" evidence="6">
    <location>
        <begin position="3"/>
        <end position="128"/>
    </location>
</feature>
<evidence type="ECO:0000256" key="3">
    <source>
        <dbReference type="ARBA" id="ARBA00022723"/>
    </source>
</evidence>
<comment type="function">
    <text evidence="5">Toxic component of a toxin-antitoxin (TA) system. An RNase.</text>
</comment>
<comment type="caution">
    <text evidence="7">The sequence shown here is derived from an EMBL/GenBank/DDBJ whole genome shotgun (WGS) entry which is preliminary data.</text>
</comment>
<keyword evidence="4 5" id="KW-0378">Hydrolase</keyword>
<dbReference type="AlphaFoldDB" id="A0A1C7P2I0"/>
<keyword evidence="3 5" id="KW-0479">Metal-binding</keyword>
<comment type="similarity">
    <text evidence="5">Belongs to the PINc/VapC protein family.</text>
</comment>
<proteinExistence type="inferred from homology"/>
<dbReference type="SUPFAM" id="SSF88723">
    <property type="entry name" value="PIN domain-like"/>
    <property type="match status" value="1"/>
</dbReference>
<keyword evidence="5" id="KW-0800">Toxin</keyword>
<dbReference type="Gene3D" id="3.40.50.1010">
    <property type="entry name" value="5'-nuclease"/>
    <property type="match status" value="1"/>
</dbReference>
<feature type="binding site" evidence="5">
    <location>
        <position position="5"/>
    </location>
    <ligand>
        <name>Mg(2+)</name>
        <dbReference type="ChEBI" id="CHEBI:18420"/>
    </ligand>
</feature>
<dbReference type="InterPro" id="IPR029060">
    <property type="entry name" value="PIN-like_dom_sf"/>
</dbReference>
<sequence>MLYIDTSVLVAALTPETGTVRIQQWLAQQSADQLTTSDWTITEFSSALSLKMRTGQLQLEGRNRSLTAFRQLISESFTLLSISALHFRAAARLTDHFSLNLRAGDALHLAVAMEHGTTLCTLDQRLAAAGPELGAETLFL</sequence>
<accession>A0A1C7P2I0</accession>
<keyword evidence="5" id="KW-0460">Magnesium</keyword>
<dbReference type="EC" id="3.1.-.-" evidence="5"/>
<name>A0A1C7P2I0_9HYPH</name>
<dbReference type="STRING" id="1612624.ADU59_11280"/>
<evidence type="ECO:0000259" key="6">
    <source>
        <dbReference type="Pfam" id="PF01850"/>
    </source>
</evidence>
<keyword evidence="8" id="KW-1185">Reference proteome</keyword>
<protein>
    <recommendedName>
        <fullName evidence="5">Ribonuclease VapC</fullName>
        <shortName evidence="5">RNase VapC</shortName>
        <ecNumber evidence="5">3.1.-.-</ecNumber>
    </recommendedName>
    <alternativeName>
        <fullName evidence="5">Toxin VapC</fullName>
    </alternativeName>
</protein>
<evidence type="ECO:0000313" key="8">
    <source>
        <dbReference type="Proteomes" id="UP000093111"/>
    </source>
</evidence>
<dbReference type="PANTHER" id="PTHR35901">
    <property type="entry name" value="RIBONUCLEASE VAPC3"/>
    <property type="match status" value="1"/>
</dbReference>